<dbReference type="PROSITE" id="PS50928">
    <property type="entry name" value="ABC_TM1"/>
    <property type="match status" value="1"/>
</dbReference>
<proteinExistence type="inferred from homology"/>
<evidence type="ECO:0000313" key="9">
    <source>
        <dbReference type="EMBL" id="SDL71860.1"/>
    </source>
</evidence>
<keyword evidence="4 7" id="KW-0812">Transmembrane</keyword>
<dbReference type="SUPFAM" id="SSF161098">
    <property type="entry name" value="MetI-like"/>
    <property type="match status" value="1"/>
</dbReference>
<dbReference type="CDD" id="cd06261">
    <property type="entry name" value="TM_PBP2"/>
    <property type="match status" value="1"/>
</dbReference>
<dbReference type="PANTHER" id="PTHR30151">
    <property type="entry name" value="ALKANE SULFONATE ABC TRANSPORTER-RELATED, MEMBRANE SUBUNIT"/>
    <property type="match status" value="1"/>
</dbReference>
<dbReference type="EMBL" id="FNGW01000003">
    <property type="protein sequence ID" value="SDL71860.1"/>
    <property type="molecule type" value="Genomic_DNA"/>
</dbReference>
<dbReference type="STRING" id="1121325.SAMN04515677_103167"/>
<comment type="similarity">
    <text evidence="7">Belongs to the binding-protein-dependent transport system permease family.</text>
</comment>
<accession>A0A1G9MC66</accession>
<evidence type="ECO:0000259" key="8">
    <source>
        <dbReference type="PROSITE" id="PS50928"/>
    </source>
</evidence>
<evidence type="ECO:0000256" key="2">
    <source>
        <dbReference type="ARBA" id="ARBA00022448"/>
    </source>
</evidence>
<feature type="transmembrane region" description="Helical" evidence="7">
    <location>
        <begin position="69"/>
        <end position="90"/>
    </location>
</feature>
<dbReference type="Proteomes" id="UP000199068">
    <property type="component" value="Unassembled WGS sequence"/>
</dbReference>
<dbReference type="InterPro" id="IPR000515">
    <property type="entry name" value="MetI-like"/>
</dbReference>
<evidence type="ECO:0000256" key="5">
    <source>
        <dbReference type="ARBA" id="ARBA00022989"/>
    </source>
</evidence>
<comment type="subcellular location">
    <subcellularLocation>
        <location evidence="1 7">Cell membrane</location>
        <topology evidence="1 7">Multi-pass membrane protein</topology>
    </subcellularLocation>
</comment>
<keyword evidence="2 7" id="KW-0813">Transport</keyword>
<feature type="transmembrane region" description="Helical" evidence="7">
    <location>
        <begin position="181"/>
        <end position="204"/>
    </location>
</feature>
<dbReference type="AlphaFoldDB" id="A0A1G9MC66"/>
<reference evidence="9 10" key="1">
    <citation type="submission" date="2016-10" db="EMBL/GenBank/DDBJ databases">
        <authorList>
            <person name="de Groot N.N."/>
        </authorList>
    </citation>
    <scope>NUCLEOTIDE SEQUENCE [LARGE SCALE GENOMIC DNA]</scope>
    <source>
        <strain evidence="9 10">DSM 797</strain>
    </source>
</reference>
<gene>
    <name evidence="9" type="ORF">SAMN04515677_103167</name>
</gene>
<feature type="domain" description="ABC transmembrane type-1" evidence="8">
    <location>
        <begin position="62"/>
        <end position="242"/>
    </location>
</feature>
<evidence type="ECO:0000256" key="6">
    <source>
        <dbReference type="ARBA" id="ARBA00023136"/>
    </source>
</evidence>
<evidence type="ECO:0000256" key="7">
    <source>
        <dbReference type="RuleBase" id="RU363032"/>
    </source>
</evidence>
<keyword evidence="5 7" id="KW-1133">Transmembrane helix</keyword>
<feature type="transmembrane region" description="Helical" evidence="7">
    <location>
        <begin position="128"/>
        <end position="147"/>
    </location>
</feature>
<evidence type="ECO:0000313" key="10">
    <source>
        <dbReference type="Proteomes" id="UP000199068"/>
    </source>
</evidence>
<dbReference type="GO" id="GO:0055085">
    <property type="term" value="P:transmembrane transport"/>
    <property type="evidence" value="ECO:0007669"/>
    <property type="project" value="InterPro"/>
</dbReference>
<feature type="transmembrane region" description="Helical" evidence="7">
    <location>
        <begin position="12"/>
        <end position="33"/>
    </location>
</feature>
<keyword evidence="6 7" id="KW-0472">Membrane</keyword>
<name>A0A1G9MC66_9FIRM</name>
<dbReference type="InterPro" id="IPR035906">
    <property type="entry name" value="MetI-like_sf"/>
</dbReference>
<keyword evidence="10" id="KW-1185">Reference proteome</keyword>
<protein>
    <submittedName>
        <fullName evidence="9">ABC-type nitrate/sulfonate/bicarbonate transport system, permease component</fullName>
    </submittedName>
</protein>
<feature type="transmembrane region" description="Helical" evidence="7">
    <location>
        <begin position="97"/>
        <end position="122"/>
    </location>
</feature>
<dbReference type="Gene3D" id="1.10.3720.10">
    <property type="entry name" value="MetI-like"/>
    <property type="match status" value="1"/>
</dbReference>
<dbReference type="Pfam" id="PF00528">
    <property type="entry name" value="BPD_transp_1"/>
    <property type="match status" value="1"/>
</dbReference>
<dbReference type="GO" id="GO:0005886">
    <property type="term" value="C:plasma membrane"/>
    <property type="evidence" value="ECO:0007669"/>
    <property type="project" value="UniProtKB-SubCell"/>
</dbReference>
<evidence type="ECO:0000256" key="4">
    <source>
        <dbReference type="ARBA" id="ARBA00022692"/>
    </source>
</evidence>
<sequence length="254" mass="28591">MRSLKTIDKVKDSLYPIITFLSILLLWELVVQINDIPQYILPAPSDIIKVFSKDYLNLYTNTLTTLNEALLGFMIAIILSLVMGILMDFIPIFKKCVYPIMVVSQTIPTIAIAPLLIIWFGFDMLPKVIMVTMTCFFPILISFVDGIENLDKDYLNLFKTMNSSKLSTFIHLKFPMAMEKLFSGLKISATYAVVAATVAEWLGGTNGLGVYMVRAKSAYALDKVFASTILVVIFSLLFVLLVQLIKKIVLRHNN</sequence>
<keyword evidence="3" id="KW-1003">Cell membrane</keyword>
<dbReference type="PANTHER" id="PTHR30151:SF20">
    <property type="entry name" value="ABC TRANSPORTER PERMEASE PROTEIN HI_0355-RELATED"/>
    <property type="match status" value="1"/>
</dbReference>
<organism evidence="9 10">
    <name type="scientific">Romboutsia lituseburensis DSM 797</name>
    <dbReference type="NCBI Taxonomy" id="1121325"/>
    <lineage>
        <taxon>Bacteria</taxon>
        <taxon>Bacillati</taxon>
        <taxon>Bacillota</taxon>
        <taxon>Clostridia</taxon>
        <taxon>Peptostreptococcales</taxon>
        <taxon>Peptostreptococcaceae</taxon>
        <taxon>Romboutsia</taxon>
    </lineage>
</organism>
<evidence type="ECO:0000256" key="3">
    <source>
        <dbReference type="ARBA" id="ARBA00022475"/>
    </source>
</evidence>
<feature type="transmembrane region" description="Helical" evidence="7">
    <location>
        <begin position="224"/>
        <end position="245"/>
    </location>
</feature>
<evidence type="ECO:0000256" key="1">
    <source>
        <dbReference type="ARBA" id="ARBA00004651"/>
    </source>
</evidence>
<dbReference type="RefSeq" id="WP_092724871.1">
    <property type="nucleotide sequence ID" value="NZ_FNGW01000003.1"/>
</dbReference>